<evidence type="ECO:0000256" key="1">
    <source>
        <dbReference type="SAM" id="Phobius"/>
    </source>
</evidence>
<comment type="caution">
    <text evidence="2">The sequence shown here is derived from an EMBL/GenBank/DDBJ whole genome shotgun (WGS) entry which is preliminary data.</text>
</comment>
<dbReference type="RefSeq" id="WP_379740210.1">
    <property type="nucleotide sequence ID" value="NZ_JBHSVN010000001.1"/>
</dbReference>
<protein>
    <submittedName>
        <fullName evidence="2">Uncharacterized protein</fullName>
    </submittedName>
</protein>
<dbReference type="Proteomes" id="UP001596296">
    <property type="component" value="Unassembled WGS sequence"/>
</dbReference>
<evidence type="ECO:0000313" key="3">
    <source>
        <dbReference type="Proteomes" id="UP001596296"/>
    </source>
</evidence>
<dbReference type="AlphaFoldDB" id="A0ABD5UR98"/>
<evidence type="ECO:0000313" key="2">
    <source>
        <dbReference type="EMBL" id="MFC6891623.1"/>
    </source>
</evidence>
<feature type="transmembrane region" description="Helical" evidence="1">
    <location>
        <begin position="43"/>
        <end position="62"/>
    </location>
</feature>
<dbReference type="EMBL" id="JBHSXL010000003">
    <property type="protein sequence ID" value="MFC6891623.1"/>
    <property type="molecule type" value="Genomic_DNA"/>
</dbReference>
<sequence length="79" mass="8405">MVDPMSQEERDSGNWLLKMVFVAVITMSAGMIAVQAGATTGELLAAVGGGFVFSAVLLWYVVRTLGELSTGPSADRNRR</sequence>
<keyword evidence="1" id="KW-0812">Transmembrane</keyword>
<name>A0ABD5UR98_9EURY</name>
<keyword evidence="1" id="KW-0472">Membrane</keyword>
<proteinExistence type="predicted"/>
<keyword evidence="3" id="KW-1185">Reference proteome</keyword>
<reference evidence="2 3" key="1">
    <citation type="journal article" date="2019" name="Int. J. Syst. Evol. Microbiol.">
        <title>The Global Catalogue of Microorganisms (GCM) 10K type strain sequencing project: providing services to taxonomists for standard genome sequencing and annotation.</title>
        <authorList>
            <consortium name="The Broad Institute Genomics Platform"/>
            <consortium name="The Broad Institute Genome Sequencing Center for Infectious Disease"/>
            <person name="Wu L."/>
            <person name="Ma J."/>
        </authorList>
    </citation>
    <scope>NUCLEOTIDE SEQUENCE [LARGE SCALE GENOMIC DNA]</scope>
    <source>
        <strain evidence="2 3">SKJ47</strain>
    </source>
</reference>
<feature type="transmembrane region" description="Helical" evidence="1">
    <location>
        <begin position="15"/>
        <end position="36"/>
    </location>
</feature>
<keyword evidence="1" id="KW-1133">Transmembrane helix</keyword>
<accession>A0ABD5UR98</accession>
<gene>
    <name evidence="2" type="ORF">ACFQE9_03185</name>
</gene>
<organism evidence="2 3">
    <name type="scientific">Halopenitus salinus</name>
    <dbReference type="NCBI Taxonomy" id="1198295"/>
    <lineage>
        <taxon>Archaea</taxon>
        <taxon>Methanobacteriati</taxon>
        <taxon>Methanobacteriota</taxon>
        <taxon>Stenosarchaea group</taxon>
        <taxon>Halobacteria</taxon>
        <taxon>Halobacteriales</taxon>
        <taxon>Haloferacaceae</taxon>
        <taxon>Halopenitus</taxon>
    </lineage>
</organism>